<evidence type="ECO:0000313" key="3">
    <source>
        <dbReference type="EMBL" id="MBA6096349.1"/>
    </source>
</evidence>
<dbReference type="InterPro" id="IPR001452">
    <property type="entry name" value="SH3_domain"/>
</dbReference>
<dbReference type="PIRSF" id="PIRSF034961">
    <property type="entry name" value="UCP034961_SH3_2"/>
    <property type="match status" value="1"/>
</dbReference>
<proteinExistence type="predicted"/>
<evidence type="ECO:0000259" key="2">
    <source>
        <dbReference type="PROSITE" id="PS50002"/>
    </source>
</evidence>
<evidence type="ECO:0000313" key="4">
    <source>
        <dbReference type="Proteomes" id="UP000545074"/>
    </source>
</evidence>
<accession>A0A7W2KD56</accession>
<feature type="domain" description="SH3" evidence="2">
    <location>
        <begin position="64"/>
        <end position="120"/>
    </location>
</feature>
<keyword evidence="1" id="KW-0728">SH3 domain</keyword>
<organism evidence="3 4">
    <name type="scientific">Pseudomonas juntendi</name>
    <dbReference type="NCBI Taxonomy" id="2666183"/>
    <lineage>
        <taxon>Bacteria</taxon>
        <taxon>Pseudomonadati</taxon>
        <taxon>Pseudomonadota</taxon>
        <taxon>Gammaproteobacteria</taxon>
        <taxon>Pseudomonadales</taxon>
        <taxon>Pseudomonadaceae</taxon>
        <taxon>Pseudomonas</taxon>
    </lineage>
</organism>
<dbReference type="EMBL" id="JACGCX010000002">
    <property type="protein sequence ID" value="MBA6096349.1"/>
    <property type="molecule type" value="Genomic_DNA"/>
</dbReference>
<dbReference type="AlphaFoldDB" id="A0A7W2KD56"/>
<dbReference type="InterPro" id="IPR014593">
    <property type="entry name" value="UCP034961_SH3_2"/>
</dbReference>
<gene>
    <name evidence="3" type="ORF">H4C80_04210</name>
</gene>
<dbReference type="Proteomes" id="UP000545074">
    <property type="component" value="Unassembled WGS sequence"/>
</dbReference>
<name>A0A7W2KD56_9PSED</name>
<comment type="caution">
    <text evidence="3">The sequence shown here is derived from an EMBL/GenBank/DDBJ whole genome shotgun (WGS) entry which is preliminary data.</text>
</comment>
<sequence>MTQLSYVVTHSHISEFPEPMTLKTGDRILVGERYEGPEGWSDWYFCTAPGQQSGFVPGQLLDRLLDGSAKMLEDFTNRELDVVEGQILKGERQLNGWLWATRASDGATGWVPLANIRPQN</sequence>
<dbReference type="PROSITE" id="PS50002">
    <property type="entry name" value="SH3"/>
    <property type="match status" value="1"/>
</dbReference>
<reference evidence="3 4" key="1">
    <citation type="submission" date="2020-07" db="EMBL/GenBank/DDBJ databases">
        <title>Diversity of carbapenemase encoding genes among Pseudomonas putida group clinical isolates in a tertiary Brazilian hospital.</title>
        <authorList>
            <person name="Alberto-Lei F."/>
            <person name="Nodari C.S."/>
            <person name="Streling A.P."/>
            <person name="Paulino J.T."/>
            <person name="Bessa-Neto F.O."/>
            <person name="Cayo R."/>
            <person name="Gales A.C."/>
        </authorList>
    </citation>
    <scope>NUCLEOTIDE SEQUENCE [LARGE SCALE GENOMIC DNA]</scope>
    <source>
        <strain evidence="3 4">12815</strain>
    </source>
</reference>
<dbReference type="SMART" id="SM00326">
    <property type="entry name" value="SH3"/>
    <property type="match status" value="2"/>
</dbReference>
<dbReference type="Pfam" id="PF07653">
    <property type="entry name" value="SH3_2"/>
    <property type="match status" value="1"/>
</dbReference>
<dbReference type="SUPFAM" id="SSF50044">
    <property type="entry name" value="SH3-domain"/>
    <property type="match status" value="2"/>
</dbReference>
<dbReference type="CDD" id="cd00174">
    <property type="entry name" value="SH3"/>
    <property type="match status" value="1"/>
</dbReference>
<protein>
    <submittedName>
        <fullName evidence="3">Ligand-binding protein SH3</fullName>
    </submittedName>
</protein>
<dbReference type="RefSeq" id="WP_115293992.1">
    <property type="nucleotide sequence ID" value="NZ_BQIO01000004.1"/>
</dbReference>
<evidence type="ECO:0000256" key="1">
    <source>
        <dbReference type="ARBA" id="ARBA00022443"/>
    </source>
</evidence>
<dbReference type="InterPro" id="IPR036028">
    <property type="entry name" value="SH3-like_dom_sf"/>
</dbReference>